<keyword evidence="5 8" id="KW-0862">Zinc</keyword>
<dbReference type="AlphaFoldDB" id="A0A8J4PLH0"/>
<dbReference type="GO" id="GO:0016020">
    <property type="term" value="C:membrane"/>
    <property type="evidence" value="ECO:0007669"/>
    <property type="project" value="InterPro"/>
</dbReference>
<keyword evidence="3 8" id="KW-0479">Metal-binding</keyword>
<dbReference type="PRINTS" id="PR00782">
    <property type="entry name" value="LSHMANOLYSIN"/>
</dbReference>
<evidence type="ECO:0000256" key="7">
    <source>
        <dbReference type="PIRSR" id="PIRSR601577-1"/>
    </source>
</evidence>
<keyword evidence="2" id="KW-0645">Protease</keyword>
<dbReference type="GO" id="GO:0005737">
    <property type="term" value="C:cytoplasm"/>
    <property type="evidence" value="ECO:0007669"/>
    <property type="project" value="TreeGrafter"/>
</dbReference>
<dbReference type="Gene3D" id="3.10.170.20">
    <property type="match status" value="1"/>
</dbReference>
<evidence type="ECO:0000313" key="12">
    <source>
        <dbReference type="Proteomes" id="UP000695562"/>
    </source>
</evidence>
<keyword evidence="9" id="KW-1133">Transmembrane helix</keyword>
<dbReference type="SUPFAM" id="SSF55486">
    <property type="entry name" value="Metalloproteases ('zincins'), catalytic domain"/>
    <property type="match status" value="1"/>
</dbReference>
<evidence type="ECO:0000313" key="11">
    <source>
        <dbReference type="EMBL" id="KAF2069217.1"/>
    </source>
</evidence>
<accession>A0A8J4PLH0</accession>
<feature type="transmembrane region" description="Helical" evidence="9">
    <location>
        <begin position="690"/>
        <end position="711"/>
    </location>
</feature>
<comment type="caution">
    <text evidence="11">The sequence shown here is derived from an EMBL/GenBank/DDBJ whole genome shotgun (WGS) entry which is preliminary data.</text>
</comment>
<comment type="similarity">
    <text evidence="1">Belongs to the peptidase M8 family.</text>
</comment>
<feature type="binding site" evidence="8">
    <location>
        <position position="278"/>
    </location>
    <ligand>
        <name>Zn(2+)</name>
        <dbReference type="ChEBI" id="CHEBI:29105"/>
        <note>catalytic</note>
    </ligand>
</feature>
<dbReference type="EMBL" id="AJWJ01000716">
    <property type="protein sequence ID" value="KAF2069217.1"/>
    <property type="molecule type" value="Genomic_DNA"/>
</dbReference>
<keyword evidence="12" id="KW-1185">Reference proteome</keyword>
<dbReference type="InterPro" id="IPR002909">
    <property type="entry name" value="IPT_dom"/>
</dbReference>
<dbReference type="OrthoDB" id="527990at2759"/>
<name>A0A8J4PLH0_9MYCE</name>
<dbReference type="GO" id="GO:0007155">
    <property type="term" value="P:cell adhesion"/>
    <property type="evidence" value="ECO:0007669"/>
    <property type="project" value="InterPro"/>
</dbReference>
<dbReference type="Pfam" id="PF01457">
    <property type="entry name" value="Peptidase_M8"/>
    <property type="match status" value="1"/>
</dbReference>
<gene>
    <name evidence="11" type="ORF">CYY_009466</name>
</gene>
<dbReference type="PANTHER" id="PTHR10942">
    <property type="entry name" value="LEISHMANOLYSIN-LIKE PEPTIDASE"/>
    <property type="match status" value="1"/>
</dbReference>
<keyword evidence="6 8" id="KW-0482">Metalloprotease</keyword>
<reference evidence="11" key="1">
    <citation type="submission" date="2020-01" db="EMBL/GenBank/DDBJ databases">
        <title>Development of genomics and gene disruption for Polysphondylium violaceum indicates a role for the polyketide synthase stlB in stalk morphogenesis.</title>
        <authorList>
            <person name="Narita B."/>
            <person name="Kawabe Y."/>
            <person name="Kin K."/>
            <person name="Saito T."/>
            <person name="Gibbs R."/>
            <person name="Kuspa A."/>
            <person name="Muzny D."/>
            <person name="Queller D."/>
            <person name="Richards S."/>
            <person name="Strassman J."/>
            <person name="Sucgang R."/>
            <person name="Worley K."/>
            <person name="Schaap P."/>
        </authorList>
    </citation>
    <scope>NUCLEOTIDE SEQUENCE</scope>
    <source>
        <strain evidence="11">QSvi11</strain>
    </source>
</reference>
<dbReference type="InterPro" id="IPR014756">
    <property type="entry name" value="Ig_E-set"/>
</dbReference>
<dbReference type="Gene3D" id="2.10.55.10">
    <property type="entry name" value="Leishmanolysin domain 3"/>
    <property type="match status" value="1"/>
</dbReference>
<dbReference type="Gene3D" id="2.30.34.10">
    <property type="entry name" value="Leishmanolysin domain 4"/>
    <property type="match status" value="1"/>
</dbReference>
<feature type="transmembrane region" description="Helical" evidence="9">
    <location>
        <begin position="34"/>
        <end position="51"/>
    </location>
</feature>
<feature type="binding site" evidence="8">
    <location>
        <position position="353"/>
    </location>
    <ligand>
        <name>Zn(2+)</name>
        <dbReference type="ChEBI" id="CHEBI:29105"/>
        <note>catalytic</note>
    </ligand>
</feature>
<dbReference type="Pfam" id="PF01833">
    <property type="entry name" value="TIG"/>
    <property type="match status" value="1"/>
</dbReference>
<dbReference type="Gene3D" id="2.60.40.10">
    <property type="entry name" value="Immunoglobulins"/>
    <property type="match status" value="1"/>
</dbReference>
<evidence type="ECO:0000256" key="8">
    <source>
        <dbReference type="PIRSR" id="PIRSR601577-2"/>
    </source>
</evidence>
<dbReference type="Proteomes" id="UP000695562">
    <property type="component" value="Unassembled WGS sequence"/>
</dbReference>
<proteinExistence type="inferred from homology"/>
<dbReference type="SUPFAM" id="SSF81296">
    <property type="entry name" value="E set domains"/>
    <property type="match status" value="1"/>
</dbReference>
<sequence>MNNHKNSNSSNNIMLNILNIIVSTITVRFNFKSLIYIFILLYINQSVFIIVDSHLMESTESDLQHNCIYDQLSSSNNVFSGSGRANSRNLQSLDQATDTLASGPLTLNNTDPIRIFLYTDSLLAQNDPDYTCRHAGDIINSSSSPSVEYTCKDVDVLTREKLNYLIGTILKRAIEILSGTLYTRRLTTPIYFNGKVCGTNIAGPIAYPDSYTTQGVDADLVLLVTARPIQSSNVLAFGYDCQINENDKKTRIGQLNFNPASISTQARDYNFQVGVALHEISHVLGFSKERFQNIPGLTNLTALKYTSSDGTPLSTWKIISPKVLAYVRSHFNCDSLDGAELEDQGGIGTAFSHWEKRIFDNEYMTGTASNYPIFSKLTLALFEDLGFYAVNYTYASKPLVWGYGLGCRFASQPCNTWKNEKLYCTATYSKSRCTYDRIAKGQCTVQKAKVPAEFDYLGDGNGGDVLPDYCPSIDGYPNLYCVDNSTNNNQSGGYFFQHGEVFGADSRCFESSLIKTSPISLSTEARCYQTACLGNSRLKIKIDSFWYDCPYGSSIEIEGYSGNIQCPNGDEVCIEAPIDNTWPTFTSVQPTSARPKDNITITGTNFNNNTYVVIDSHDCSHTYLVNSTQLIVTISDKYVDPTSLISSKVNIYIVDKETSRNAVGIKALDFQVELNKQYLEKVGDWLMRHWYVPVIAGLALIGLTVLLYRCCVRRRAHNKKKAAYAEKKAAKMKNLNPHQ</sequence>
<feature type="active site" evidence="7">
    <location>
        <position position="279"/>
    </location>
</feature>
<keyword evidence="9" id="KW-0812">Transmembrane</keyword>
<evidence type="ECO:0000256" key="2">
    <source>
        <dbReference type="ARBA" id="ARBA00022670"/>
    </source>
</evidence>
<dbReference type="InterPro" id="IPR001577">
    <property type="entry name" value="Peptidase_M8"/>
</dbReference>
<keyword evidence="9" id="KW-0472">Membrane</keyword>
<evidence type="ECO:0000256" key="9">
    <source>
        <dbReference type="SAM" id="Phobius"/>
    </source>
</evidence>
<dbReference type="Gene3D" id="3.90.132.10">
    <property type="entry name" value="Leishmanolysin , domain 2"/>
    <property type="match status" value="1"/>
</dbReference>
<dbReference type="GO" id="GO:0046872">
    <property type="term" value="F:metal ion binding"/>
    <property type="evidence" value="ECO:0007669"/>
    <property type="project" value="UniProtKB-KW"/>
</dbReference>
<comment type="cofactor">
    <cofactor evidence="8">
        <name>Zn(2+)</name>
        <dbReference type="ChEBI" id="CHEBI:29105"/>
    </cofactor>
    <text evidence="8">Binds 1 zinc ion per subunit.</text>
</comment>
<feature type="binding site" evidence="8">
    <location>
        <position position="282"/>
    </location>
    <ligand>
        <name>Zn(2+)</name>
        <dbReference type="ChEBI" id="CHEBI:29105"/>
        <note>catalytic</note>
    </ligand>
</feature>
<dbReference type="GO" id="GO:0004222">
    <property type="term" value="F:metalloendopeptidase activity"/>
    <property type="evidence" value="ECO:0007669"/>
    <property type="project" value="InterPro"/>
</dbReference>
<dbReference type="PANTHER" id="PTHR10942:SF51">
    <property type="entry name" value="IPT_TIG DOMAIN-CONTAINING PROTEIN"/>
    <property type="match status" value="1"/>
</dbReference>
<keyword evidence="4" id="KW-0378">Hydrolase</keyword>
<evidence type="ECO:0000256" key="4">
    <source>
        <dbReference type="ARBA" id="ARBA00022801"/>
    </source>
</evidence>
<evidence type="ECO:0000256" key="3">
    <source>
        <dbReference type="ARBA" id="ARBA00022723"/>
    </source>
</evidence>
<dbReference type="InterPro" id="IPR013783">
    <property type="entry name" value="Ig-like_fold"/>
</dbReference>
<protein>
    <recommendedName>
        <fullName evidence="10">IPT/TIG domain-containing protein</fullName>
    </recommendedName>
</protein>
<evidence type="ECO:0000259" key="10">
    <source>
        <dbReference type="Pfam" id="PF01833"/>
    </source>
</evidence>
<feature type="domain" description="IPT/TIG" evidence="10">
    <location>
        <begin position="583"/>
        <end position="637"/>
    </location>
</feature>
<evidence type="ECO:0000256" key="6">
    <source>
        <dbReference type="ARBA" id="ARBA00023049"/>
    </source>
</evidence>
<evidence type="ECO:0000256" key="1">
    <source>
        <dbReference type="ARBA" id="ARBA00005860"/>
    </source>
</evidence>
<evidence type="ECO:0000256" key="5">
    <source>
        <dbReference type="ARBA" id="ARBA00022833"/>
    </source>
</evidence>
<dbReference type="FunFam" id="3.90.132.10:FF:000001">
    <property type="entry name" value="leishmanolysin-like peptidase isoform X2"/>
    <property type="match status" value="1"/>
</dbReference>
<dbReference type="GO" id="GO:0006508">
    <property type="term" value="P:proteolysis"/>
    <property type="evidence" value="ECO:0007669"/>
    <property type="project" value="UniProtKB-KW"/>
</dbReference>
<dbReference type="CDD" id="cd00102">
    <property type="entry name" value="IPT"/>
    <property type="match status" value="1"/>
</dbReference>
<organism evidence="11 12">
    <name type="scientific">Polysphondylium violaceum</name>
    <dbReference type="NCBI Taxonomy" id="133409"/>
    <lineage>
        <taxon>Eukaryota</taxon>
        <taxon>Amoebozoa</taxon>
        <taxon>Evosea</taxon>
        <taxon>Eumycetozoa</taxon>
        <taxon>Dictyostelia</taxon>
        <taxon>Dictyosteliales</taxon>
        <taxon>Dictyosteliaceae</taxon>
        <taxon>Polysphondylium</taxon>
    </lineage>
</organism>